<reference evidence="2 3" key="1">
    <citation type="journal article" date="2016" name="Appl. Microbiol. Biotechnol.">
        <title>Characterization of T-DNA insertion mutants with decreased virulence in the entomopathogenic fungus Beauveria bassiana JEF-007.</title>
        <authorList>
            <person name="Kim S."/>
            <person name="Lee S.J."/>
            <person name="Nai Y.S."/>
            <person name="Yu J.S."/>
            <person name="Lee M.R."/>
            <person name="Yang Y.T."/>
            <person name="Kim J.S."/>
        </authorList>
    </citation>
    <scope>NUCLEOTIDE SEQUENCE [LARGE SCALE GENOMIC DNA]</scope>
    <source>
        <strain evidence="2 3">JEF-007</strain>
    </source>
</reference>
<dbReference type="Proteomes" id="UP000235728">
    <property type="component" value="Unassembled WGS sequence"/>
</dbReference>
<feature type="compositionally biased region" description="Low complexity" evidence="1">
    <location>
        <begin position="18"/>
        <end position="29"/>
    </location>
</feature>
<evidence type="ECO:0000313" key="3">
    <source>
        <dbReference type="Proteomes" id="UP000235728"/>
    </source>
</evidence>
<dbReference type="AlphaFoldDB" id="A0A2N6NBL6"/>
<evidence type="ECO:0000313" key="2">
    <source>
        <dbReference type="EMBL" id="PMB64646.1"/>
    </source>
</evidence>
<comment type="caution">
    <text evidence="2">The sequence shown here is derived from an EMBL/GenBank/DDBJ whole genome shotgun (WGS) entry which is preliminary data.</text>
</comment>
<evidence type="ECO:0000256" key="1">
    <source>
        <dbReference type="SAM" id="MobiDB-lite"/>
    </source>
</evidence>
<proteinExistence type="predicted"/>
<organism evidence="2 3">
    <name type="scientific">Beauveria bassiana</name>
    <name type="common">White muscardine disease fungus</name>
    <name type="synonym">Tritirachium shiotae</name>
    <dbReference type="NCBI Taxonomy" id="176275"/>
    <lineage>
        <taxon>Eukaryota</taxon>
        <taxon>Fungi</taxon>
        <taxon>Dikarya</taxon>
        <taxon>Ascomycota</taxon>
        <taxon>Pezizomycotina</taxon>
        <taxon>Sordariomycetes</taxon>
        <taxon>Hypocreomycetidae</taxon>
        <taxon>Hypocreales</taxon>
        <taxon>Cordycipitaceae</taxon>
        <taxon>Beauveria</taxon>
    </lineage>
</organism>
<accession>A0A2N6NBL6</accession>
<sequence>MNESLRPSMWRPLGAVGAATDAATDAASSPHANSPTQNTGSSPPFGIDPPRPPREGATTFVAAKERQHIQRSLLEMALTLQQVDE</sequence>
<gene>
    <name evidence="2" type="ORF">BM221_009486</name>
</gene>
<feature type="region of interest" description="Disordered" evidence="1">
    <location>
        <begin position="1"/>
        <end position="56"/>
    </location>
</feature>
<protein>
    <submittedName>
        <fullName evidence="2">Uncharacterized protein</fullName>
    </submittedName>
</protein>
<feature type="compositionally biased region" description="Polar residues" evidence="1">
    <location>
        <begin position="30"/>
        <end position="42"/>
    </location>
</feature>
<name>A0A2N6NBL6_BEABA</name>
<dbReference type="EMBL" id="MRVG01000012">
    <property type="protein sequence ID" value="PMB64646.1"/>
    <property type="molecule type" value="Genomic_DNA"/>
</dbReference>